<evidence type="ECO:0000313" key="3">
    <source>
        <dbReference type="EMBL" id="ORC88734.1"/>
    </source>
</evidence>
<dbReference type="GeneID" id="39985597"/>
<evidence type="ECO:0000256" key="2">
    <source>
        <dbReference type="SAM" id="MobiDB-lite"/>
    </source>
</evidence>
<evidence type="ECO:0000256" key="1">
    <source>
        <dbReference type="SAM" id="Coils"/>
    </source>
</evidence>
<dbReference type="Proteomes" id="UP000192257">
    <property type="component" value="Unassembled WGS sequence"/>
</dbReference>
<dbReference type="EMBL" id="NBCO01000015">
    <property type="protein sequence ID" value="ORC88734.1"/>
    <property type="molecule type" value="Genomic_DNA"/>
</dbReference>
<proteinExistence type="predicted"/>
<comment type="caution">
    <text evidence="3">The sequence shown here is derived from an EMBL/GenBank/DDBJ whole genome shotgun (WGS) entry which is preliminary data.</text>
</comment>
<dbReference type="PANTHER" id="PTHR20916:SF18">
    <property type="entry name" value="IPT_TIG DOMAIN-CONTAINING PROTEIN"/>
    <property type="match status" value="1"/>
</dbReference>
<protein>
    <submittedName>
        <fullName evidence="3">Uncharacterized protein</fullName>
    </submittedName>
</protein>
<keyword evidence="4" id="KW-1185">Reference proteome</keyword>
<evidence type="ECO:0000313" key="4">
    <source>
        <dbReference type="Proteomes" id="UP000192257"/>
    </source>
</evidence>
<reference evidence="3 4" key="1">
    <citation type="submission" date="2017-03" db="EMBL/GenBank/DDBJ databases">
        <title>An alternative strategy for trypanosome survival in the mammalian bloodstream revealed through genome and transcriptome analysis of the ubiquitous bovine parasite Trypanosoma (Megatrypanum) theileri.</title>
        <authorList>
            <person name="Kelly S."/>
            <person name="Ivens A."/>
            <person name="Mott A."/>
            <person name="O'Neill E."/>
            <person name="Emms D."/>
            <person name="Macleod O."/>
            <person name="Voorheis P."/>
            <person name="Matthews J."/>
            <person name="Matthews K."/>
            <person name="Carrington M."/>
        </authorList>
    </citation>
    <scope>NUCLEOTIDE SEQUENCE [LARGE SCALE GENOMIC DNA]</scope>
    <source>
        <strain evidence="3">Edinburgh</strain>
    </source>
</reference>
<dbReference type="RefSeq" id="XP_028882800.1">
    <property type="nucleotide sequence ID" value="XM_029025817.1"/>
</dbReference>
<accession>A0A1X0NVJ7</accession>
<keyword evidence="1" id="KW-0175">Coiled coil</keyword>
<dbReference type="AlphaFoldDB" id="A0A1X0NVJ7"/>
<gene>
    <name evidence="3" type="ORF">TM35_000151650</name>
</gene>
<feature type="compositionally biased region" description="Low complexity" evidence="2">
    <location>
        <begin position="215"/>
        <end position="278"/>
    </location>
</feature>
<name>A0A1X0NVJ7_9TRYP</name>
<feature type="compositionally biased region" description="Low complexity" evidence="2">
    <location>
        <begin position="153"/>
        <end position="186"/>
    </location>
</feature>
<feature type="coiled-coil region" evidence="1">
    <location>
        <begin position="90"/>
        <end position="131"/>
    </location>
</feature>
<organism evidence="3 4">
    <name type="scientific">Trypanosoma theileri</name>
    <dbReference type="NCBI Taxonomy" id="67003"/>
    <lineage>
        <taxon>Eukaryota</taxon>
        <taxon>Discoba</taxon>
        <taxon>Euglenozoa</taxon>
        <taxon>Kinetoplastea</taxon>
        <taxon>Metakinetoplastina</taxon>
        <taxon>Trypanosomatida</taxon>
        <taxon>Trypanosomatidae</taxon>
        <taxon>Trypanosoma</taxon>
    </lineage>
</organism>
<sequence length="496" mass="54289">MINKSSNVVPGTQLCYRALYATIVGEQPLDCLPGTSVKMSENGPVLVDHVMRVARPYIPNESRRGYNNNNINTINNNNNTMMTGESPAAAEEMRNALIDLRRQNRQYHRDLETCTQQLEMRKQEVQALQNKLRVVHMQARKLGYDFHDLADKGNTNNNNNSSSGGSNTNTIRNGYSNNNNSSNGSRNGEHTRPPLPPLRLDINKHGPLASPPPHTITTTTTTTTTNNNNNRNSSNSNSNSNASTSTSTTTTTSSNSHPSSNSTTSGGPVTLQTTLTTTPPLPPIFQQDSTQDINSLTTDRGGTMNSLSASDTVAAATREETPQVVENDTMKKEMEVLESNNSSSIIHSTSMNRKNGISLPVLPQHLLSSNPGAMLFCHHCCLFLAPHPVNISNHLQSEGHHCNVKTPLTSGLTYTQFGKLVQRMPSFIEAVTVVSEEQRLRETAAGNHFFDSGLDIVHSICSLCQEIVTTQSYKVHESLASHRRRAMKTKEDASAV</sequence>
<feature type="region of interest" description="Disordered" evidence="2">
    <location>
        <begin position="150"/>
        <end position="322"/>
    </location>
</feature>
<feature type="compositionally biased region" description="Polar residues" evidence="2">
    <location>
        <begin position="286"/>
        <end position="311"/>
    </location>
</feature>
<dbReference type="PANTHER" id="PTHR20916">
    <property type="entry name" value="CYSTEINE AND GLYCINE-RICH PROTEIN 2 BINDING PROTEIN"/>
    <property type="match status" value="1"/>
</dbReference>
<dbReference type="OrthoDB" id="242273at2759"/>
<dbReference type="VEuPathDB" id="TriTrypDB:TM35_000151650"/>